<feature type="compositionally biased region" description="Basic and acidic residues" evidence="5">
    <location>
        <begin position="138"/>
        <end position="148"/>
    </location>
</feature>
<feature type="compositionally biased region" description="Polar residues" evidence="5">
    <location>
        <begin position="287"/>
        <end position="305"/>
    </location>
</feature>
<reference evidence="7" key="1">
    <citation type="submission" date="2020-10" db="EMBL/GenBank/DDBJ databases">
        <authorList>
            <person name="Kikuchi T."/>
        </authorList>
    </citation>
    <scope>NUCLEOTIDE SEQUENCE</scope>
    <source>
        <strain evidence="7">NKZ352</strain>
    </source>
</reference>
<feature type="compositionally biased region" description="Low complexity" evidence="5">
    <location>
        <begin position="1107"/>
        <end position="1118"/>
    </location>
</feature>
<evidence type="ECO:0000313" key="8">
    <source>
        <dbReference type="Proteomes" id="UP000835052"/>
    </source>
</evidence>
<feature type="region of interest" description="Disordered" evidence="5">
    <location>
        <begin position="801"/>
        <end position="914"/>
    </location>
</feature>
<evidence type="ECO:0000313" key="7">
    <source>
        <dbReference type="EMBL" id="CAD6185811.1"/>
    </source>
</evidence>
<dbReference type="GO" id="GO:0005938">
    <property type="term" value="C:cell cortex"/>
    <property type="evidence" value="ECO:0007669"/>
    <property type="project" value="TreeGrafter"/>
</dbReference>
<dbReference type="OrthoDB" id="6264899at2759"/>
<dbReference type="PANTHER" id="PTHR16484">
    <property type="entry name" value="PARTITIONING DEFECTIVE 3 RELATED"/>
    <property type="match status" value="1"/>
</dbReference>
<dbReference type="InterPro" id="IPR001478">
    <property type="entry name" value="PDZ"/>
</dbReference>
<feature type="compositionally biased region" description="Polar residues" evidence="5">
    <location>
        <begin position="1370"/>
        <end position="1385"/>
    </location>
</feature>
<dbReference type="Gene3D" id="3.10.20.90">
    <property type="entry name" value="Phosphatidylinositol 3-kinase Catalytic Subunit, Chain A, domain 1"/>
    <property type="match status" value="1"/>
</dbReference>
<feature type="region of interest" description="Disordered" evidence="5">
    <location>
        <begin position="1370"/>
        <end position="1425"/>
    </location>
</feature>
<feature type="region of interest" description="Disordered" evidence="5">
    <location>
        <begin position="359"/>
        <end position="392"/>
    </location>
</feature>
<keyword evidence="8" id="KW-1185">Reference proteome</keyword>
<dbReference type="GO" id="GO:0016324">
    <property type="term" value="C:apical plasma membrane"/>
    <property type="evidence" value="ECO:0007669"/>
    <property type="project" value="TreeGrafter"/>
</dbReference>
<evidence type="ECO:0000256" key="2">
    <source>
        <dbReference type="ARBA" id="ARBA00022618"/>
    </source>
</evidence>
<feature type="region of interest" description="Disordered" evidence="5">
    <location>
        <begin position="1293"/>
        <end position="1351"/>
    </location>
</feature>
<feature type="domain" description="PDZ" evidence="6">
    <location>
        <begin position="547"/>
        <end position="617"/>
    </location>
</feature>
<evidence type="ECO:0000256" key="3">
    <source>
        <dbReference type="ARBA" id="ARBA00022737"/>
    </source>
</evidence>
<feature type="region of interest" description="Disordered" evidence="5">
    <location>
        <begin position="241"/>
        <end position="339"/>
    </location>
</feature>
<evidence type="ECO:0000256" key="4">
    <source>
        <dbReference type="ARBA" id="ARBA00023306"/>
    </source>
</evidence>
<name>A0A8S1GSB1_9PELO</name>
<dbReference type="Pfam" id="PF12053">
    <property type="entry name" value="Par3_HAL_N_term"/>
    <property type="match status" value="1"/>
</dbReference>
<feature type="region of interest" description="Disordered" evidence="5">
    <location>
        <begin position="630"/>
        <end position="652"/>
    </location>
</feature>
<dbReference type="InterPro" id="IPR021922">
    <property type="entry name" value="Par3/HAL_N"/>
</dbReference>
<dbReference type="GO" id="GO:0005912">
    <property type="term" value="C:adherens junction"/>
    <property type="evidence" value="ECO:0007669"/>
    <property type="project" value="TreeGrafter"/>
</dbReference>
<feature type="region of interest" description="Disordered" evidence="5">
    <location>
        <begin position="1"/>
        <end position="65"/>
    </location>
</feature>
<feature type="compositionally biased region" description="Low complexity" evidence="5">
    <location>
        <begin position="930"/>
        <end position="966"/>
    </location>
</feature>
<dbReference type="GO" id="GO:0008104">
    <property type="term" value="P:intracellular protein localization"/>
    <property type="evidence" value="ECO:0007669"/>
    <property type="project" value="TreeGrafter"/>
</dbReference>
<feature type="compositionally biased region" description="Low complexity" evidence="5">
    <location>
        <begin position="825"/>
        <end position="839"/>
    </location>
</feature>
<dbReference type="GO" id="GO:0007155">
    <property type="term" value="P:cell adhesion"/>
    <property type="evidence" value="ECO:0007669"/>
    <property type="project" value="TreeGrafter"/>
</dbReference>
<dbReference type="EMBL" id="CAJGYM010000003">
    <property type="protein sequence ID" value="CAD6185811.1"/>
    <property type="molecule type" value="Genomic_DNA"/>
</dbReference>
<feature type="compositionally biased region" description="Polar residues" evidence="5">
    <location>
        <begin position="678"/>
        <end position="694"/>
    </location>
</feature>
<feature type="compositionally biased region" description="Low complexity" evidence="5">
    <location>
        <begin position="1293"/>
        <end position="1309"/>
    </location>
</feature>
<feature type="region of interest" description="Disordered" evidence="5">
    <location>
        <begin position="116"/>
        <end position="158"/>
    </location>
</feature>
<comment type="similarity">
    <text evidence="1">Belongs to the PAR3 family.</text>
</comment>
<organism evidence="7 8">
    <name type="scientific">Caenorhabditis auriculariae</name>
    <dbReference type="NCBI Taxonomy" id="2777116"/>
    <lineage>
        <taxon>Eukaryota</taxon>
        <taxon>Metazoa</taxon>
        <taxon>Ecdysozoa</taxon>
        <taxon>Nematoda</taxon>
        <taxon>Chromadorea</taxon>
        <taxon>Rhabditida</taxon>
        <taxon>Rhabditina</taxon>
        <taxon>Rhabditomorpha</taxon>
        <taxon>Rhabditoidea</taxon>
        <taxon>Rhabditidae</taxon>
        <taxon>Peloderinae</taxon>
        <taxon>Caenorhabditis</taxon>
    </lineage>
</organism>
<dbReference type="PROSITE" id="PS50106">
    <property type="entry name" value="PDZ"/>
    <property type="match status" value="3"/>
</dbReference>
<dbReference type="GO" id="GO:0035091">
    <property type="term" value="F:phosphatidylinositol binding"/>
    <property type="evidence" value="ECO:0007669"/>
    <property type="project" value="TreeGrafter"/>
</dbReference>
<feature type="compositionally biased region" description="Basic and acidic residues" evidence="5">
    <location>
        <begin position="892"/>
        <end position="908"/>
    </location>
</feature>
<dbReference type="GO" id="GO:0045197">
    <property type="term" value="P:establishment or maintenance of epithelial cell apical/basal polarity"/>
    <property type="evidence" value="ECO:0007669"/>
    <property type="project" value="TreeGrafter"/>
</dbReference>
<dbReference type="GO" id="GO:0051660">
    <property type="term" value="P:establishment of centrosome localization"/>
    <property type="evidence" value="ECO:0007669"/>
    <property type="project" value="TreeGrafter"/>
</dbReference>
<feature type="region of interest" description="Disordered" evidence="5">
    <location>
        <begin position="926"/>
        <end position="972"/>
    </location>
</feature>
<protein>
    <recommendedName>
        <fullName evidence="6">PDZ domain-containing protein</fullName>
    </recommendedName>
</protein>
<proteinExistence type="inferred from homology"/>
<feature type="compositionally biased region" description="Polar residues" evidence="5">
    <location>
        <begin position="631"/>
        <end position="641"/>
    </location>
</feature>
<feature type="region of interest" description="Disordered" evidence="5">
    <location>
        <begin position="178"/>
        <end position="229"/>
    </location>
</feature>
<dbReference type="PANTHER" id="PTHR16484:SF17">
    <property type="entry name" value="BAZOOKA, ISOFORM B"/>
    <property type="match status" value="1"/>
</dbReference>
<dbReference type="GO" id="GO:0051301">
    <property type="term" value="P:cell division"/>
    <property type="evidence" value="ECO:0007669"/>
    <property type="project" value="UniProtKB-KW"/>
</dbReference>
<sequence length="1538" mass="167157">MLSGARPQAPPSYHHYQKHHKNQVQHQHQAQNQQQYHQHHHQMGGGFLNHQNLPPKPPPNLTTTKDYVTPHSDVRVLRLECASDGGVLDFDDRLEDVFDSVFDQILAIYDEGNGPVGGSSSSVPENHYAQPMPVSRRTSRDVGSHDSAHPSTSSLYGSTSMIPSHYASSSIHRSFAHDPMSSRAAELEGPPSDLRVHTTQVSHDRGGREWRSEEPRENGGHPRASRQVAMTKSYTAGASTTTTAHLTGGTGVSHHRHGLPKQNSVPSSNASVAGTSTASLGADGQPVRSSLRSQASTANHSTTPSRYRVTMSPDVEKKLTKSEEQTDGPKLKRGSDRKSRINDAFLDARERLAEDLALNEAGQRHRGDSMTSSSASGSGRRRGGSKSTRVRAPLREGENGTTVLTLVHDEEEDADFNEGAYRPIGIEVNAVFDDASSSNGTSQAKLTAVQVMKIEENGRAAKDGRLLVGDNIVEIDGRPVYQMSILRARAYISDLSTRKSPTLTIARPLELFGNEENGEMEGEAGASKPIFSALQQANTQYIGHTTIVELIKSPNGFGFTVTGRETAKGERLFYIGTVKPYGIALGHLKSGDRLLEINGESTANMTQQNVVDKLKEAMVGQKVKFLVSRVSPATSSKSEPTSSENKENEDKSEAPIYATIAKFADGGDLRNDRLSVEPSRNVNGKNLSPSSLSPSDVNEPIILDWVVPLNDSGSAGLGVSLKARVSVKSDQTRRDCGIFIKNVMHGGAVFKDGRIRVNDRIVGIEGVNLEGMTNAEASRAISNQLKAIGDRGKFVHLRIQREPNPAGTLTRDTSRITVDAPSPSPSSHISHSLLPSPASQAFGSRAMSSSGVDSSHSRQSSANSNEERAYRESVASDLRLDDSDMPPPSSDPFDREAPTRKSLSEKRGLGAAADPQHIRLFQDIKHQRQSSAPPGSSTPGTPSGHARSVSQRAASRYNRSASAQRSLPPYTASERHVGIDAESLTVPKNGSQLVNRRSLSMESINRTAGSALQVNNKRVVIDAPGDRKFDNANPQHPFPPGSPIMRLKEGDRNSRDKQRRKSVGVAMKNFFGFGGKSREASPEKPMEKRREESASRRPAPPNKHDIMSMSMPPASNPSRHPPPPPSLVQARRRGSESVYVDYGDPYGIHQASGNYDAYDTELYDRYAAHRYGGDRDAAARAVGPTSPPSYINFGMPTSHSYHGGSFSSAVYRRPATYDYDFGPAVPANYEDSFGYYDTVGDYSHIPRAGPAPGPRRPGTAAPDYYHMFNSWFACSSGGGIGAAPAVKAAYGAVPPSGSSGDSSASSLGPQLQSQQRRRGPSPSAPPQHGTAGRGGRIYAQRDSKDSSKGSSRLLVFPTTRFVFASHFPVNTSQSKQNQPFAQQNTSERLSLRARKKRRAAVRSEIITNSQQNEPLHVEMPPTPTELLLPKSTSLLMSPHGQQLYETTSAMSTPTMMRSKSISQHNPKNDQSRSTFYVDNDVTLDDVIEAEHEQNYGKLLKTWNTRTTSNFTSLPVRRLEKDRGPIPAIPTNPTYVQRL</sequence>
<dbReference type="SMART" id="SM00228">
    <property type="entry name" value="PDZ"/>
    <property type="match status" value="3"/>
</dbReference>
<feature type="compositionally biased region" description="Basic and acidic residues" evidence="5">
    <location>
        <begin position="1046"/>
        <end position="1056"/>
    </location>
</feature>
<keyword evidence="3" id="KW-0677">Repeat</keyword>
<feature type="compositionally biased region" description="Basic and acidic residues" evidence="5">
    <location>
        <begin position="1076"/>
        <end position="1095"/>
    </location>
</feature>
<dbReference type="GO" id="GO:0000226">
    <property type="term" value="P:microtubule cytoskeleton organization"/>
    <property type="evidence" value="ECO:0007669"/>
    <property type="project" value="TreeGrafter"/>
</dbReference>
<dbReference type="Proteomes" id="UP000835052">
    <property type="component" value="Unassembled WGS sequence"/>
</dbReference>
<feature type="region of interest" description="Disordered" evidence="5">
    <location>
        <begin position="1025"/>
        <end position="1135"/>
    </location>
</feature>
<keyword evidence="4" id="KW-0131">Cell cycle</keyword>
<dbReference type="InterPro" id="IPR052213">
    <property type="entry name" value="PAR3"/>
</dbReference>
<dbReference type="GO" id="GO:0043296">
    <property type="term" value="C:apical junction complex"/>
    <property type="evidence" value="ECO:0007669"/>
    <property type="project" value="TreeGrafter"/>
</dbReference>
<feature type="compositionally biased region" description="Basic residues" evidence="5">
    <location>
        <begin position="1391"/>
        <end position="1400"/>
    </location>
</feature>
<keyword evidence="2" id="KW-0132">Cell division</keyword>
<feature type="compositionally biased region" description="Low complexity" evidence="5">
    <location>
        <begin position="24"/>
        <end position="36"/>
    </location>
</feature>
<feature type="compositionally biased region" description="Basic and acidic residues" evidence="5">
    <location>
        <begin position="314"/>
        <end position="339"/>
    </location>
</feature>
<feature type="compositionally biased region" description="Low complexity" evidence="5">
    <location>
        <begin position="369"/>
        <end position="378"/>
    </location>
</feature>
<comment type="caution">
    <text evidence="7">The sequence shown here is derived from an EMBL/GenBank/DDBJ whole genome shotgun (WGS) entry which is preliminary data.</text>
</comment>
<evidence type="ECO:0000256" key="1">
    <source>
        <dbReference type="ARBA" id="ARBA00005358"/>
    </source>
</evidence>
<feature type="domain" description="PDZ" evidence="6">
    <location>
        <begin position="706"/>
        <end position="783"/>
    </location>
</feature>
<accession>A0A8S1GSB1</accession>
<dbReference type="GO" id="GO:0030010">
    <property type="term" value="P:establishment of cell polarity"/>
    <property type="evidence" value="ECO:0007669"/>
    <property type="project" value="TreeGrafter"/>
</dbReference>
<dbReference type="InterPro" id="IPR036034">
    <property type="entry name" value="PDZ_sf"/>
</dbReference>
<feature type="region of interest" description="Disordered" evidence="5">
    <location>
        <begin position="669"/>
        <end position="694"/>
    </location>
</feature>
<dbReference type="Pfam" id="PF00595">
    <property type="entry name" value="PDZ"/>
    <property type="match status" value="3"/>
</dbReference>
<feature type="domain" description="PDZ" evidence="6">
    <location>
        <begin position="403"/>
        <end position="492"/>
    </location>
</feature>
<evidence type="ECO:0000256" key="5">
    <source>
        <dbReference type="SAM" id="MobiDB-lite"/>
    </source>
</evidence>
<dbReference type="SUPFAM" id="SSF50156">
    <property type="entry name" value="PDZ domain-like"/>
    <property type="match status" value="3"/>
</dbReference>
<gene>
    <name evidence="7" type="ORF">CAUJ_LOCUS1730</name>
</gene>
<evidence type="ECO:0000259" key="6">
    <source>
        <dbReference type="PROSITE" id="PS50106"/>
    </source>
</evidence>
<feature type="compositionally biased region" description="Polar residues" evidence="5">
    <location>
        <begin position="149"/>
        <end position="158"/>
    </location>
</feature>
<feature type="compositionally biased region" description="Polar residues" evidence="5">
    <location>
        <begin position="261"/>
        <end position="279"/>
    </location>
</feature>
<dbReference type="Gene3D" id="2.30.42.10">
    <property type="match status" value="3"/>
</dbReference>
<feature type="compositionally biased region" description="Basic and acidic residues" evidence="5">
    <location>
        <begin position="202"/>
        <end position="220"/>
    </location>
</feature>